<reference evidence="6" key="1">
    <citation type="submission" date="2025-08" db="UniProtKB">
        <authorList>
            <consortium name="RefSeq"/>
        </authorList>
    </citation>
    <scope>IDENTIFICATION</scope>
    <source>
        <tissue evidence="6">Sperm</tissue>
    </source>
</reference>
<dbReference type="InterPro" id="IPR013320">
    <property type="entry name" value="ConA-like_dom_sf"/>
</dbReference>
<gene>
    <name evidence="6" type="primary">LOC116941881</name>
</gene>
<evidence type="ECO:0000259" key="3">
    <source>
        <dbReference type="PROSITE" id="PS50188"/>
    </source>
</evidence>
<keyword evidence="1" id="KW-0175">Coiled coil</keyword>
<feature type="compositionally biased region" description="Low complexity" evidence="2">
    <location>
        <begin position="95"/>
        <end position="110"/>
    </location>
</feature>
<dbReference type="Gene3D" id="2.60.120.920">
    <property type="match status" value="1"/>
</dbReference>
<sequence length="2087" mass="227037">MMAAKMNPKMDTRHGRNSVPGFSREVMSPDSSYQENFLDDKDLREMTEGFQAWTKDPVAQPHVQVVVSSPSFSMLSAQGRDRGMSVLWETAPGPRSSSRCSWTSGCSTSGVYSPPPQLAPPPPPSRPLAASPGRIIFIMSGKEVVLGQDCEGLAPPPRTIASTAAAASGSRRVPASEPGDQPSEDETAAGWYASGVLSADEGVGMSQESDLEQSVGRFGAQRLAEEYGNGDLLATAAAAANVGLARADLVETKKIADEMSLQKDVSLAHDLRDATQLQKSTLSEASIESVGELAADSHVTPETLVAGDCGALGDGDEVFSGFTKIMEGSVAAILSSEPLSIESAFKSPDEVKDNTPSENASVHEIQEITSATTLDTAVPRDGLIDNENKVGSLSLDKGQQGEAKDDIKTEETVKQGAVVGISTTVTASDLPALRADEFLPADMDNAKAADSVSQIPSGASTECVESAVETPSVPSVSQATAVCITADVTVIEDGKDESVDSVSNISHDVAASVALNAPKINVKQANSEGVLEVPCLQQLAKTAAREKQEHGVSEVAPQGARDAICRGAFGVNENVDDWERIAAASDQERGSADTNILTSDRHPADEITGGGVKRPDDSQRGFDATPDSHDPPVTTSSTDAQAIYGADDSEGLEKSKEPMADQAEVISGEITPRQTEHTAPLCYEESVYPLENISGEHAVSKDNAAGTFATLKESEVEISKQMTTAQLAQQAVKPFEDMGTHVSAERGEQLEASDIPSNEPVTSECINASEATWGEGNAVGMDTAKETVAEVEYFHDITGQVKVEVEQSGDILPKEGVAAGKLSGKELYGGVITEGHDAPIAGDRPEHVISMPMFEKSIDREEAHLEADIMRSHGFPVSIQQDTQMESLTEKPTDGVSEISTQFDNSLQEGTPQPWDGGEDYTQIFEPIQAETSAVDVDGQTQGEGCRPVSSEPFVTQVSDDVAVPSDLMDAGQLELPVFVSALHEEEIPDGVIKMKPSDAVESEVCASLKEDVPECTNAVFIELATELMEEPHMLGHDTMGTLKEHINDNVDEEKRVDLQMKEPIDILDQIYVGTFKEGILDDADKVLKDIVTESAEGLEERESLSLGALDEEEIGRPDEYVDEVTITEIENVYEGEPAEVMDYESIGAFKRSIAEGDIEEIKPFVIEPAEDLDEFEMLAGLGQENIKEHAPGGDVGKDGKIIITELTAELEGAEAFDELDHDNIGRLRQHASANVEEEKKAFVTEPAGDIEEVECIDVLDQENIGNTKEHVTVGVDKEIKITFTEFAEDLYGGEHFDISDYESIEAFKDDGPESAECVLDPECMQAFEGLAPENVNEHVHIVSAGLPEDLGKEEPTEVMDQEETHAFRPNDDEMFDQEMNEGVTDFLDAEEGSFEGRMDEIHLELDREASLGSEVQSEEGIDFEVWKAQRGLGDFAELYENDISLEAGESIEDPDASLISVEDEDFDDAMDKEVEEYMDAEDFDIAAMLAELESGSEAERKLKHPDVYCITCKKPIPALDKLFGDHKHHRVTALKTAVRLIKAVLKENTKILMERSNDVVDLQKLLYEISDSLEENFSEQEQAMQEEFDTLMRVLSDRYAELCTPLEEEKKAKLEALYEQLVQCRCSLESTRALIAEAQALDPVADPLGFLASAEDLKARLDLALTEGQVEQFQPSASAEFQNAMPDLSHEKSILDESRCLSVPSPPTIRPQEPSGTTSSSVLVQWTAEPDDTVDHYNVFYLAEDDFQCEDTDTVNVRQEAREDFCLIEDLEPNTFYVFWVSAVNTAGASPPSDCVTYCTVPEPPIILVEECTACMDAATIRWDSGNLTAVESYSLEHCMQAEGDVDDDTSESHITRCISGIRDCEWVVRLQPGQTYALYVRAVNSAGPSQRSDPVLIRTKGTQFLLRKESAHPRLIISEDGAVIEYDGREDEYLDPNPNRFSRCMAVLGELTPSRGRHYWEVSVGECEGYRIGVAYPDTPRDGLLGQNDSSWCMRLICTPARHKYEFLHASRTPDIRTTLVPARIGVLLDFDAGRLAFFDAERGQLLFSFRQRLQGLLQPAFALDQPGMLVLHTGLAPPAGLAYC</sequence>
<dbReference type="RefSeq" id="XP_032809085.1">
    <property type="nucleotide sequence ID" value="XM_032953194.1"/>
</dbReference>
<dbReference type="PANTHER" id="PTHR24099:SF6">
    <property type="entry name" value="FIBRONECTIN TYPE III AND SPRY DOMAIN-CONTAINING PROTEIN 2"/>
    <property type="match status" value="1"/>
</dbReference>
<dbReference type="SMART" id="SM00449">
    <property type="entry name" value="SPRY"/>
    <property type="match status" value="1"/>
</dbReference>
<feature type="region of interest" description="Disordered" evidence="2">
    <location>
        <begin position="584"/>
        <end position="642"/>
    </location>
</feature>
<evidence type="ECO:0000256" key="1">
    <source>
        <dbReference type="ARBA" id="ARBA00023054"/>
    </source>
</evidence>
<organism evidence="5 6">
    <name type="scientific">Petromyzon marinus</name>
    <name type="common">Sea lamprey</name>
    <dbReference type="NCBI Taxonomy" id="7757"/>
    <lineage>
        <taxon>Eukaryota</taxon>
        <taxon>Metazoa</taxon>
        <taxon>Chordata</taxon>
        <taxon>Craniata</taxon>
        <taxon>Vertebrata</taxon>
        <taxon>Cyclostomata</taxon>
        <taxon>Hyperoartia</taxon>
        <taxon>Petromyzontiformes</taxon>
        <taxon>Petromyzontidae</taxon>
        <taxon>Petromyzon</taxon>
    </lineage>
</organism>
<dbReference type="PROSITE" id="PS50188">
    <property type="entry name" value="B302_SPRY"/>
    <property type="match status" value="1"/>
</dbReference>
<name>A0AAJ7T2A9_PETMA</name>
<feature type="region of interest" description="Disordered" evidence="2">
    <location>
        <begin position="1"/>
        <end position="34"/>
    </location>
</feature>
<dbReference type="PROSITE" id="PS50853">
    <property type="entry name" value="FN3"/>
    <property type="match status" value="1"/>
</dbReference>
<dbReference type="Gene3D" id="3.30.160.60">
    <property type="entry name" value="Classic Zinc Finger"/>
    <property type="match status" value="1"/>
</dbReference>
<feature type="compositionally biased region" description="Low complexity" evidence="2">
    <location>
        <begin position="163"/>
        <end position="172"/>
    </location>
</feature>
<dbReference type="SMART" id="SM00060">
    <property type="entry name" value="FN3"/>
    <property type="match status" value="2"/>
</dbReference>
<dbReference type="KEGG" id="pmrn:116941881"/>
<dbReference type="InterPro" id="IPR003649">
    <property type="entry name" value="Bbox_C"/>
</dbReference>
<dbReference type="InterPro" id="IPR001870">
    <property type="entry name" value="B30.2/SPRY"/>
</dbReference>
<dbReference type="PANTHER" id="PTHR24099">
    <property type="entry name" value="E3 UBIQUITIN-PROTEIN LIGASE TRIM36-RELATED"/>
    <property type="match status" value="1"/>
</dbReference>
<protein>
    <submittedName>
        <fullName evidence="6">Uncharacterized protein LOC116941881</fullName>
    </submittedName>
</protein>
<feature type="region of interest" description="Disordered" evidence="2">
    <location>
        <begin position="163"/>
        <end position="187"/>
    </location>
</feature>
<dbReference type="SUPFAM" id="SSF49265">
    <property type="entry name" value="Fibronectin type III"/>
    <property type="match status" value="1"/>
</dbReference>
<dbReference type="InterPro" id="IPR036116">
    <property type="entry name" value="FN3_sf"/>
</dbReference>
<evidence type="ECO:0000259" key="4">
    <source>
        <dbReference type="PROSITE" id="PS50853"/>
    </source>
</evidence>
<dbReference type="InterPro" id="IPR050617">
    <property type="entry name" value="E3_ligase_FN3/SPRY"/>
</dbReference>
<feature type="region of interest" description="Disordered" evidence="2">
    <location>
        <begin position="90"/>
        <end position="129"/>
    </location>
</feature>
<dbReference type="SUPFAM" id="SSF49899">
    <property type="entry name" value="Concanavalin A-like lectins/glucanases"/>
    <property type="match status" value="1"/>
</dbReference>
<dbReference type="SMART" id="SM00502">
    <property type="entry name" value="BBC"/>
    <property type="match status" value="1"/>
</dbReference>
<dbReference type="InterPro" id="IPR003961">
    <property type="entry name" value="FN3_dom"/>
</dbReference>
<evidence type="ECO:0000256" key="2">
    <source>
        <dbReference type="SAM" id="MobiDB-lite"/>
    </source>
</evidence>
<dbReference type="InterPro" id="IPR003877">
    <property type="entry name" value="SPRY_dom"/>
</dbReference>
<keyword evidence="5" id="KW-1185">Reference proteome</keyword>
<dbReference type="InterPro" id="IPR003879">
    <property type="entry name" value="Butyrophylin_SPRY"/>
</dbReference>
<feature type="compositionally biased region" description="Pro residues" evidence="2">
    <location>
        <begin position="113"/>
        <end position="126"/>
    </location>
</feature>
<dbReference type="PRINTS" id="PR01407">
    <property type="entry name" value="BUTYPHLNCDUF"/>
</dbReference>
<dbReference type="Proteomes" id="UP001318040">
    <property type="component" value="Chromosome 13"/>
</dbReference>
<dbReference type="CDD" id="cd00063">
    <property type="entry name" value="FN3"/>
    <property type="match status" value="2"/>
</dbReference>
<accession>A0AAJ7T2A9</accession>
<dbReference type="Pfam" id="PF00041">
    <property type="entry name" value="fn3"/>
    <property type="match status" value="1"/>
</dbReference>
<dbReference type="Gene3D" id="2.60.40.10">
    <property type="entry name" value="Immunoglobulins"/>
    <property type="match status" value="2"/>
</dbReference>
<dbReference type="GeneID" id="116941881"/>
<feature type="compositionally biased region" description="Basic and acidic residues" evidence="2">
    <location>
        <begin position="613"/>
        <end position="630"/>
    </location>
</feature>
<evidence type="ECO:0000313" key="5">
    <source>
        <dbReference type="Proteomes" id="UP001318040"/>
    </source>
</evidence>
<dbReference type="Pfam" id="PF00622">
    <property type="entry name" value="SPRY"/>
    <property type="match status" value="1"/>
</dbReference>
<feature type="domain" description="Fibronectin type-III" evidence="4">
    <location>
        <begin position="1704"/>
        <end position="1805"/>
    </location>
</feature>
<feature type="domain" description="B30.2/SPRY" evidence="3">
    <location>
        <begin position="1886"/>
        <end position="2081"/>
    </location>
</feature>
<proteinExistence type="predicted"/>
<evidence type="ECO:0000313" key="6">
    <source>
        <dbReference type="RefSeq" id="XP_032809085.1"/>
    </source>
</evidence>
<dbReference type="InterPro" id="IPR043136">
    <property type="entry name" value="B30.2/SPRY_sf"/>
</dbReference>
<dbReference type="InterPro" id="IPR013783">
    <property type="entry name" value="Ig-like_fold"/>
</dbReference>